<organism evidence="2">
    <name type="scientific">marine metagenome</name>
    <dbReference type="NCBI Taxonomy" id="408172"/>
    <lineage>
        <taxon>unclassified sequences</taxon>
        <taxon>metagenomes</taxon>
        <taxon>ecological metagenomes</taxon>
    </lineage>
</organism>
<dbReference type="EMBL" id="UINC01125031">
    <property type="protein sequence ID" value="SVD02584.1"/>
    <property type="molecule type" value="Genomic_DNA"/>
</dbReference>
<feature type="compositionally biased region" description="Polar residues" evidence="1">
    <location>
        <begin position="9"/>
        <end position="23"/>
    </location>
</feature>
<reference evidence="2" key="1">
    <citation type="submission" date="2018-05" db="EMBL/GenBank/DDBJ databases">
        <authorList>
            <person name="Lanie J.A."/>
            <person name="Ng W.-L."/>
            <person name="Kazmierczak K.M."/>
            <person name="Andrzejewski T.M."/>
            <person name="Davidsen T.M."/>
            <person name="Wayne K.J."/>
            <person name="Tettelin H."/>
            <person name="Glass J.I."/>
            <person name="Rusch D."/>
            <person name="Podicherti R."/>
            <person name="Tsui H.-C.T."/>
            <person name="Winkler M.E."/>
        </authorList>
    </citation>
    <scope>NUCLEOTIDE SEQUENCE</scope>
</reference>
<feature type="region of interest" description="Disordered" evidence="1">
    <location>
        <begin position="1"/>
        <end position="29"/>
    </location>
</feature>
<feature type="non-terminal residue" evidence="2">
    <location>
        <position position="29"/>
    </location>
</feature>
<sequence length="29" mass="2938">MAYEAPASTLPTLNSDINNTLRSTGAAAS</sequence>
<evidence type="ECO:0000313" key="2">
    <source>
        <dbReference type="EMBL" id="SVD02584.1"/>
    </source>
</evidence>
<protein>
    <submittedName>
        <fullName evidence="2">Uncharacterized protein</fullName>
    </submittedName>
</protein>
<accession>A0A382RY08</accession>
<gene>
    <name evidence="2" type="ORF">METZ01_LOCUS355438</name>
</gene>
<dbReference type="AlphaFoldDB" id="A0A382RY08"/>
<evidence type="ECO:0000256" key="1">
    <source>
        <dbReference type="SAM" id="MobiDB-lite"/>
    </source>
</evidence>
<proteinExistence type="predicted"/>
<name>A0A382RY08_9ZZZZ</name>